<evidence type="ECO:0000256" key="1">
    <source>
        <dbReference type="SAM" id="MobiDB-lite"/>
    </source>
</evidence>
<keyword evidence="3" id="KW-1185">Reference proteome</keyword>
<sequence>MPALPPITINSSLGDLAVTILSGAPGKQLSSAELATLVVQSYPDWCAKKQQNSKPGVKIEAQIANEISSRRPQWLKKYTRLKCSDTSPRKYSWGEGGAFSDETPDDEIPNVSPQQQKLKEADLYPLLAHFLWVGPVQNRVYPKRIDEKTSSNNLGPKANEWLHPDMVGLEDLMAEWQPQIQDCAEKAGDQRARLWSFEVKLRVSRSSVRRDYFQAVSNSSWANFGYLVAAEIDSDTDAELMMLHGLHGIGVIELNVENPAESAIRIPARERNAVDWATSNRLAKENKDFRQFAKLVAAFYKTRETSEKEWDKPASLPEGE</sequence>
<accession>A0ABX1Q5S3</accession>
<dbReference type="Proteomes" id="UP000648984">
    <property type="component" value="Unassembled WGS sequence"/>
</dbReference>
<proteinExistence type="predicted"/>
<dbReference type="EMBL" id="WTVQ01000003">
    <property type="protein sequence ID" value="NMG73716.1"/>
    <property type="molecule type" value="Genomic_DNA"/>
</dbReference>
<gene>
    <name evidence="2" type="ORF">GPA25_02975</name>
</gene>
<evidence type="ECO:0000313" key="2">
    <source>
        <dbReference type="EMBL" id="NMG73716.1"/>
    </source>
</evidence>
<feature type="region of interest" description="Disordered" evidence="1">
    <location>
        <begin position="86"/>
        <end position="111"/>
    </location>
</feature>
<name>A0ABX1Q5S3_9RHOO</name>
<reference evidence="2 3" key="1">
    <citation type="submission" date="2019-12" db="EMBL/GenBank/DDBJ databases">
        <title>Comparative genomics gives insights into the taxonomy of the Azoarcus-Aromatoleum group and reveals separate origins of nif in the plant-associated Azoarcus and non-plant-associated Aromatoleum sub-groups.</title>
        <authorList>
            <person name="Lafos M."/>
            <person name="Maluk M."/>
            <person name="Batista M."/>
            <person name="Junghare M."/>
            <person name="Carmona M."/>
            <person name="Faoro H."/>
            <person name="Cruz L.M."/>
            <person name="Battistoni F."/>
            <person name="De Souza E."/>
            <person name="Pedrosa F."/>
            <person name="Chen W.-M."/>
            <person name="Poole P.S."/>
            <person name="Dixon R.A."/>
            <person name="James E.K."/>
        </authorList>
    </citation>
    <scope>NUCLEOTIDE SEQUENCE [LARGE SCALE GENOMIC DNA]</scope>
    <source>
        <strain evidence="2 3">22Lin</strain>
    </source>
</reference>
<organism evidence="2 3">
    <name type="scientific">Aromatoleum diolicum</name>
    <dbReference type="NCBI Taxonomy" id="75796"/>
    <lineage>
        <taxon>Bacteria</taxon>
        <taxon>Pseudomonadati</taxon>
        <taxon>Pseudomonadota</taxon>
        <taxon>Betaproteobacteria</taxon>
        <taxon>Rhodocyclales</taxon>
        <taxon>Rhodocyclaceae</taxon>
        <taxon>Aromatoleum</taxon>
    </lineage>
</organism>
<dbReference type="RefSeq" id="WP_169258859.1">
    <property type="nucleotide sequence ID" value="NZ_WTVQ01000003.1"/>
</dbReference>
<evidence type="ECO:0000313" key="3">
    <source>
        <dbReference type="Proteomes" id="UP000648984"/>
    </source>
</evidence>
<comment type="caution">
    <text evidence="2">The sequence shown here is derived from an EMBL/GenBank/DDBJ whole genome shotgun (WGS) entry which is preliminary data.</text>
</comment>
<protein>
    <submittedName>
        <fullName evidence="2">HrgA protein</fullName>
    </submittedName>
</protein>